<evidence type="ECO:0000313" key="3">
    <source>
        <dbReference type="Proteomes" id="UP001597343"/>
    </source>
</evidence>
<accession>A0ABW5A1X5</accession>
<protein>
    <submittedName>
        <fullName evidence="2">Protease complex subunit PrcB family protein</fullName>
    </submittedName>
</protein>
<dbReference type="Pfam" id="PF14343">
    <property type="entry name" value="PrcB_C"/>
    <property type="match status" value="1"/>
</dbReference>
<comment type="caution">
    <text evidence="2">The sequence shown here is derived from an EMBL/GenBank/DDBJ whole genome shotgun (WGS) entry which is preliminary data.</text>
</comment>
<dbReference type="Proteomes" id="UP001597343">
    <property type="component" value="Unassembled WGS sequence"/>
</dbReference>
<organism evidence="2 3">
    <name type="scientific">Tumebacillus lipolyticus</name>
    <dbReference type="NCBI Taxonomy" id="1280370"/>
    <lineage>
        <taxon>Bacteria</taxon>
        <taxon>Bacillati</taxon>
        <taxon>Bacillota</taxon>
        <taxon>Bacilli</taxon>
        <taxon>Bacillales</taxon>
        <taxon>Alicyclobacillaceae</taxon>
        <taxon>Tumebacillus</taxon>
    </lineage>
</organism>
<keyword evidence="2" id="KW-0378">Hydrolase</keyword>
<keyword evidence="2" id="KW-0645">Protease</keyword>
<name>A0ABW5A1X5_9BACL</name>
<keyword evidence="3" id="KW-1185">Reference proteome</keyword>
<dbReference type="GO" id="GO:0006508">
    <property type="term" value="P:proteolysis"/>
    <property type="evidence" value="ECO:0007669"/>
    <property type="project" value="UniProtKB-KW"/>
</dbReference>
<sequence>MNRDQVPPVGTPVPYEVVTRAKDLPQAVIDCADRAMFTPGLQVLSEGDATYAILTASERPTGGFTLEPVSAIAGESGVELTVKLVRPKPGMMLLDAITYPQLILRFSNVSLPVVLLNQEELTR</sequence>
<proteinExistence type="predicted"/>
<reference evidence="3" key="1">
    <citation type="journal article" date="2019" name="Int. J. Syst. Evol. Microbiol.">
        <title>The Global Catalogue of Microorganisms (GCM) 10K type strain sequencing project: providing services to taxonomists for standard genome sequencing and annotation.</title>
        <authorList>
            <consortium name="The Broad Institute Genomics Platform"/>
            <consortium name="The Broad Institute Genome Sequencing Center for Infectious Disease"/>
            <person name="Wu L."/>
            <person name="Ma J."/>
        </authorList>
    </citation>
    <scope>NUCLEOTIDE SEQUENCE [LARGE SCALE GENOMIC DNA]</scope>
    <source>
        <strain evidence="3">CGMCC 1.13574</strain>
    </source>
</reference>
<evidence type="ECO:0000259" key="1">
    <source>
        <dbReference type="Pfam" id="PF14343"/>
    </source>
</evidence>
<dbReference type="GO" id="GO:0008233">
    <property type="term" value="F:peptidase activity"/>
    <property type="evidence" value="ECO:0007669"/>
    <property type="project" value="UniProtKB-KW"/>
</dbReference>
<gene>
    <name evidence="2" type="ORF">ACFSOY_17640</name>
</gene>
<dbReference type="RefSeq" id="WP_386048894.1">
    <property type="nucleotide sequence ID" value="NZ_JBHUIO010000011.1"/>
</dbReference>
<dbReference type="InterPro" id="IPR025748">
    <property type="entry name" value="PrcB_C_dom"/>
</dbReference>
<dbReference type="EMBL" id="JBHUIO010000011">
    <property type="protein sequence ID" value="MFD2171789.1"/>
    <property type="molecule type" value="Genomic_DNA"/>
</dbReference>
<evidence type="ECO:0000313" key="2">
    <source>
        <dbReference type="EMBL" id="MFD2171789.1"/>
    </source>
</evidence>
<feature type="domain" description="PrcB C-terminal" evidence="1">
    <location>
        <begin position="50"/>
        <end position="106"/>
    </location>
</feature>